<evidence type="ECO:0000256" key="15">
    <source>
        <dbReference type="SAM" id="SignalP"/>
    </source>
</evidence>
<feature type="transmembrane region" description="Helical" evidence="14">
    <location>
        <begin position="259"/>
        <end position="278"/>
    </location>
</feature>
<dbReference type="InterPro" id="IPR030470">
    <property type="entry name" value="UbiA_prenylTrfase_CS"/>
</dbReference>
<dbReference type="InterPro" id="IPR006369">
    <property type="entry name" value="Protohaem_IX_farnesylTrfase"/>
</dbReference>
<comment type="pathway">
    <text evidence="2">Porphyrin-containing compound metabolism; heme O biosynthesis; heme O from protoheme: step 1/1.</text>
</comment>
<sequence length="280" mass="29316">MMPILQLTRPRLSALVAASALAGGLAGPRPPGPVGLAALGCGVLLLTAGCSALNQFQERDTDALMRRTGGRPLPAGRLTPRAGLLAAVLMLGAGLGTLGAAPGPVVVLLGLFAACWYNGVYTPLKRHSRFAVLPGALCGVIPPLMGWVSAGGDPGDHRIVVFSGLLFLWQIPHFWLFTLRHREDFQRAGLPTIFDAFSASQVLRIALAWSLALATGGWLLLGLGVPQAPAARLLAAAVILWLTLRTLRGLRRGAPAQMFGTLNLFMALLIGSLLVNAFTG</sequence>
<keyword evidence="15" id="KW-0732">Signal</keyword>
<dbReference type="PROSITE" id="PS00943">
    <property type="entry name" value="UBIA"/>
    <property type="match status" value="1"/>
</dbReference>
<dbReference type="RefSeq" id="WP_221249442.1">
    <property type="nucleotide sequence ID" value="NZ_AP024355.1"/>
</dbReference>
<feature type="transmembrane region" description="Helical" evidence="14">
    <location>
        <begin position="229"/>
        <end position="247"/>
    </location>
</feature>
<dbReference type="EMBL" id="AP024355">
    <property type="protein sequence ID" value="BCR06060.1"/>
    <property type="molecule type" value="Genomic_DNA"/>
</dbReference>
<feature type="transmembrane region" description="Helical" evidence="14">
    <location>
        <begin position="130"/>
        <end position="147"/>
    </location>
</feature>
<keyword evidence="7 14" id="KW-1133">Transmembrane helix</keyword>
<keyword evidence="5" id="KW-0808">Transferase</keyword>
<dbReference type="InterPro" id="IPR000537">
    <property type="entry name" value="UbiA_prenyltransferase"/>
</dbReference>
<feature type="transmembrane region" description="Helical" evidence="14">
    <location>
        <begin position="78"/>
        <end position="95"/>
    </location>
</feature>
<dbReference type="InterPro" id="IPR044878">
    <property type="entry name" value="UbiA_sf"/>
</dbReference>
<evidence type="ECO:0000313" key="17">
    <source>
        <dbReference type="Proteomes" id="UP001319827"/>
    </source>
</evidence>
<dbReference type="Gene3D" id="1.10.357.140">
    <property type="entry name" value="UbiA prenyltransferase"/>
    <property type="match status" value="1"/>
</dbReference>
<dbReference type="Pfam" id="PF01040">
    <property type="entry name" value="UbiA"/>
    <property type="match status" value="1"/>
</dbReference>
<keyword evidence="17" id="KW-1185">Reference proteome</keyword>
<evidence type="ECO:0000256" key="13">
    <source>
        <dbReference type="ARBA" id="ARBA00047690"/>
    </source>
</evidence>
<evidence type="ECO:0000256" key="9">
    <source>
        <dbReference type="ARBA" id="ARBA00023136"/>
    </source>
</evidence>
<keyword evidence="4" id="KW-1003">Cell membrane</keyword>
<feature type="transmembrane region" description="Helical" evidence="14">
    <location>
        <begin position="101"/>
        <end position="118"/>
    </location>
</feature>
<feature type="transmembrane region" description="Helical" evidence="14">
    <location>
        <begin position="36"/>
        <end position="57"/>
    </location>
</feature>
<organism evidence="16 17">
    <name type="scientific">Desulfuromonas versatilis</name>
    <dbReference type="NCBI Taxonomy" id="2802975"/>
    <lineage>
        <taxon>Bacteria</taxon>
        <taxon>Pseudomonadati</taxon>
        <taxon>Thermodesulfobacteriota</taxon>
        <taxon>Desulfuromonadia</taxon>
        <taxon>Desulfuromonadales</taxon>
        <taxon>Desulfuromonadaceae</taxon>
        <taxon>Desulfuromonas</taxon>
    </lineage>
</organism>
<proteinExistence type="predicted"/>
<protein>
    <recommendedName>
        <fullName evidence="11">Protoheme IX farnesyltransferase</fullName>
        <ecNumber evidence="3">2.5.1.141</ecNumber>
    </recommendedName>
    <alternativeName>
        <fullName evidence="12">Heme B farnesyltransferase</fullName>
    </alternativeName>
    <alternativeName>
        <fullName evidence="10">Heme O synthase</fullName>
    </alternativeName>
</protein>
<feature type="transmembrane region" description="Helical" evidence="14">
    <location>
        <begin position="202"/>
        <end position="223"/>
    </location>
</feature>
<evidence type="ECO:0000256" key="4">
    <source>
        <dbReference type="ARBA" id="ARBA00022475"/>
    </source>
</evidence>
<feature type="chain" id="PRO_5047277680" description="Protoheme IX farnesyltransferase" evidence="15">
    <location>
        <begin position="23"/>
        <end position="280"/>
    </location>
</feature>
<evidence type="ECO:0000256" key="11">
    <source>
        <dbReference type="ARBA" id="ARBA00040810"/>
    </source>
</evidence>
<evidence type="ECO:0000256" key="1">
    <source>
        <dbReference type="ARBA" id="ARBA00004651"/>
    </source>
</evidence>
<gene>
    <name evidence="16" type="ORF">DESUT3_31290</name>
</gene>
<evidence type="ECO:0000313" key="16">
    <source>
        <dbReference type="EMBL" id="BCR06060.1"/>
    </source>
</evidence>
<evidence type="ECO:0000256" key="12">
    <source>
        <dbReference type="ARBA" id="ARBA00042475"/>
    </source>
</evidence>
<dbReference type="Proteomes" id="UP001319827">
    <property type="component" value="Chromosome"/>
</dbReference>
<evidence type="ECO:0000256" key="10">
    <source>
        <dbReference type="ARBA" id="ARBA00030253"/>
    </source>
</evidence>
<feature type="transmembrane region" description="Helical" evidence="14">
    <location>
        <begin position="159"/>
        <end position="177"/>
    </location>
</feature>
<evidence type="ECO:0000256" key="2">
    <source>
        <dbReference type="ARBA" id="ARBA00004919"/>
    </source>
</evidence>
<dbReference type="PANTHER" id="PTHR43448">
    <property type="entry name" value="PROTOHEME IX FARNESYLTRANSFERASE, MITOCHONDRIAL"/>
    <property type="match status" value="1"/>
</dbReference>
<reference evidence="16 17" key="2">
    <citation type="journal article" date="2021" name="Int. J. Syst. Evol. Microbiol.">
        <title>Isolation and Polyphasic Characterization of Desulfuromonas versatilis sp. Nov., an Electrogenic Bacteria Capable of Versatile Metabolism Isolated from a Graphene Oxide-Reducing Enrichment Culture.</title>
        <authorList>
            <person name="Xie L."/>
            <person name="Yoshida N."/>
            <person name="Ishii S."/>
            <person name="Meng L."/>
        </authorList>
    </citation>
    <scope>NUCLEOTIDE SEQUENCE [LARGE SCALE GENOMIC DNA]</scope>
    <source>
        <strain evidence="16 17">NIT-T3</strain>
    </source>
</reference>
<evidence type="ECO:0000256" key="6">
    <source>
        <dbReference type="ARBA" id="ARBA00022692"/>
    </source>
</evidence>
<feature type="signal peptide" evidence="15">
    <location>
        <begin position="1"/>
        <end position="22"/>
    </location>
</feature>
<evidence type="ECO:0000256" key="8">
    <source>
        <dbReference type="ARBA" id="ARBA00023133"/>
    </source>
</evidence>
<keyword evidence="9 14" id="KW-0472">Membrane</keyword>
<name>A0ABN6E173_9BACT</name>
<evidence type="ECO:0000256" key="3">
    <source>
        <dbReference type="ARBA" id="ARBA00012292"/>
    </source>
</evidence>
<accession>A0ABN6E173</accession>
<evidence type="ECO:0000256" key="7">
    <source>
        <dbReference type="ARBA" id="ARBA00022989"/>
    </source>
</evidence>
<comment type="catalytic activity">
    <reaction evidence="13">
        <text>heme b + (2E,6E)-farnesyl diphosphate + H2O = Fe(II)-heme o + diphosphate</text>
        <dbReference type="Rhea" id="RHEA:28070"/>
        <dbReference type="ChEBI" id="CHEBI:15377"/>
        <dbReference type="ChEBI" id="CHEBI:33019"/>
        <dbReference type="ChEBI" id="CHEBI:60344"/>
        <dbReference type="ChEBI" id="CHEBI:60530"/>
        <dbReference type="ChEBI" id="CHEBI:175763"/>
        <dbReference type="EC" id="2.5.1.141"/>
    </reaction>
</comment>
<reference evidence="16 17" key="1">
    <citation type="journal article" date="2016" name="C (Basel)">
        <title>Selective Growth of and Electricity Production by Marine Exoelectrogenic Bacteria in Self-Aggregated Hydrogel of Microbially Reduced Graphene Oxide.</title>
        <authorList>
            <person name="Yoshida N."/>
            <person name="Goto Y."/>
            <person name="Miyata Y."/>
        </authorList>
    </citation>
    <scope>NUCLEOTIDE SEQUENCE [LARGE SCALE GENOMIC DNA]</scope>
    <source>
        <strain evidence="16 17">NIT-T3</strain>
    </source>
</reference>
<dbReference type="CDD" id="cd13957">
    <property type="entry name" value="PT_UbiA_Cox10"/>
    <property type="match status" value="1"/>
</dbReference>
<evidence type="ECO:0000256" key="5">
    <source>
        <dbReference type="ARBA" id="ARBA00022679"/>
    </source>
</evidence>
<dbReference type="EC" id="2.5.1.141" evidence="3"/>
<keyword evidence="6 14" id="KW-0812">Transmembrane</keyword>
<dbReference type="PANTHER" id="PTHR43448:SF7">
    <property type="entry name" value="4-HYDROXYBENZOATE SOLANESYLTRANSFERASE"/>
    <property type="match status" value="1"/>
</dbReference>
<comment type="subcellular location">
    <subcellularLocation>
        <location evidence="1">Cell membrane</location>
        <topology evidence="1">Multi-pass membrane protein</topology>
    </subcellularLocation>
</comment>
<evidence type="ECO:0000256" key="14">
    <source>
        <dbReference type="SAM" id="Phobius"/>
    </source>
</evidence>
<keyword evidence="8" id="KW-0350">Heme biosynthesis</keyword>